<dbReference type="AlphaFoldDB" id="A0A433QMZ8"/>
<keyword evidence="2" id="KW-1185">Reference proteome</keyword>
<evidence type="ECO:0000313" key="1">
    <source>
        <dbReference type="EMBL" id="RUS31151.1"/>
    </source>
</evidence>
<comment type="caution">
    <text evidence="1">The sequence shown here is derived from an EMBL/GenBank/DDBJ whole genome shotgun (WGS) entry which is preliminary data.</text>
</comment>
<dbReference type="EMBL" id="RBNJ01003248">
    <property type="protein sequence ID" value="RUS31151.1"/>
    <property type="molecule type" value="Genomic_DNA"/>
</dbReference>
<organism evidence="1 2">
    <name type="scientific">Jimgerdemannia flammicorona</name>
    <dbReference type="NCBI Taxonomy" id="994334"/>
    <lineage>
        <taxon>Eukaryota</taxon>
        <taxon>Fungi</taxon>
        <taxon>Fungi incertae sedis</taxon>
        <taxon>Mucoromycota</taxon>
        <taxon>Mucoromycotina</taxon>
        <taxon>Endogonomycetes</taxon>
        <taxon>Endogonales</taxon>
        <taxon>Endogonaceae</taxon>
        <taxon>Jimgerdemannia</taxon>
    </lineage>
</organism>
<protein>
    <submittedName>
        <fullName evidence="1">Uncharacterized protein</fullName>
    </submittedName>
</protein>
<gene>
    <name evidence="1" type="ORF">BC938DRAFT_478381</name>
</gene>
<sequence>MLDGEEQLMKHQIGHFQWPNVLQHPLAIPFKILRSNRNAFNRRDMSRCVQSSPLHPKECLCGVGRNNLSGYIRPVAANYHQ</sequence>
<accession>A0A433QMZ8</accession>
<evidence type="ECO:0000313" key="2">
    <source>
        <dbReference type="Proteomes" id="UP000274822"/>
    </source>
</evidence>
<proteinExistence type="predicted"/>
<name>A0A433QMZ8_9FUNG</name>
<reference evidence="1 2" key="1">
    <citation type="journal article" date="2018" name="New Phytol.">
        <title>Phylogenomics of Endogonaceae and evolution of mycorrhizas within Mucoromycota.</title>
        <authorList>
            <person name="Chang Y."/>
            <person name="Desiro A."/>
            <person name="Na H."/>
            <person name="Sandor L."/>
            <person name="Lipzen A."/>
            <person name="Clum A."/>
            <person name="Barry K."/>
            <person name="Grigoriev I.V."/>
            <person name="Martin F.M."/>
            <person name="Stajich J.E."/>
            <person name="Smith M.E."/>
            <person name="Bonito G."/>
            <person name="Spatafora J.W."/>
        </authorList>
    </citation>
    <scope>NUCLEOTIDE SEQUENCE [LARGE SCALE GENOMIC DNA]</scope>
    <source>
        <strain evidence="1 2">AD002</strain>
    </source>
</reference>
<dbReference type="Proteomes" id="UP000274822">
    <property type="component" value="Unassembled WGS sequence"/>
</dbReference>